<gene>
    <name evidence="2" type="ORF">EEX84_12160</name>
</gene>
<feature type="region of interest" description="Disordered" evidence="1">
    <location>
        <begin position="114"/>
        <end position="147"/>
    </location>
</feature>
<accession>A0A3M8P5A8</accession>
<protein>
    <submittedName>
        <fullName evidence="2">Uncharacterized protein</fullName>
    </submittedName>
</protein>
<evidence type="ECO:0000313" key="3">
    <source>
        <dbReference type="Proteomes" id="UP000275473"/>
    </source>
</evidence>
<sequence>MATIYNAIYRSNNREEIIDIFAINPKNYSEKYRNKLFCSEPNCFAKLCYVVMPGNSKRSYLRKWRNSPHNENCFHYTEEVKNGVRKHSSRTKTVMASEEQISRSLKRALELELMSEEEREKRREEDRRKRENGIRRNSGNNSSEQLSMELVTNPEELAAASDETKGSRLLTRNIDALKNGDVGKTRTVIGSFLELEHTKERMIVRVVRNSSFLDIKFEEAFFVAAPEYSDIFHLIERFAKENKQTIILATGEVRRSEDKNEFSVSVFDKAGLSVHGKRLVDLAREYSLGHFNF</sequence>
<comment type="caution">
    <text evidence="2">The sequence shown here is derived from an EMBL/GenBank/DDBJ whole genome shotgun (WGS) entry which is preliminary data.</text>
</comment>
<evidence type="ECO:0000256" key="1">
    <source>
        <dbReference type="SAM" id="MobiDB-lite"/>
    </source>
</evidence>
<organism evidence="2 3">
    <name type="scientific">Planococcus salinus</name>
    <dbReference type="NCBI Taxonomy" id="1848460"/>
    <lineage>
        <taxon>Bacteria</taxon>
        <taxon>Bacillati</taxon>
        <taxon>Bacillota</taxon>
        <taxon>Bacilli</taxon>
        <taxon>Bacillales</taxon>
        <taxon>Caryophanaceae</taxon>
        <taxon>Planococcus</taxon>
    </lineage>
</organism>
<keyword evidence="3" id="KW-1185">Reference proteome</keyword>
<dbReference type="Proteomes" id="UP000275473">
    <property type="component" value="Unassembled WGS sequence"/>
</dbReference>
<dbReference type="EMBL" id="RIAX01000009">
    <property type="protein sequence ID" value="RNF38866.1"/>
    <property type="molecule type" value="Genomic_DNA"/>
</dbReference>
<evidence type="ECO:0000313" key="2">
    <source>
        <dbReference type="EMBL" id="RNF38866.1"/>
    </source>
</evidence>
<reference evidence="2 3" key="1">
    <citation type="journal article" date="2018" name="Int. J. Syst. Evol. Microbiol.">
        <title>Planococcus salinus sp. nov., a moderately halophilic bacterium isolated from a saline-alkali soil.</title>
        <authorList>
            <person name="Gan L."/>
        </authorList>
    </citation>
    <scope>NUCLEOTIDE SEQUENCE [LARGE SCALE GENOMIC DNA]</scope>
    <source>
        <strain evidence="2 3">LCB217</strain>
    </source>
</reference>
<feature type="compositionally biased region" description="Low complexity" evidence="1">
    <location>
        <begin position="135"/>
        <end position="144"/>
    </location>
</feature>
<proteinExistence type="predicted"/>
<name>A0A3M8P5A8_9BACL</name>
<dbReference type="AlphaFoldDB" id="A0A3M8P5A8"/>
<feature type="compositionally biased region" description="Basic and acidic residues" evidence="1">
    <location>
        <begin position="116"/>
        <end position="134"/>
    </location>
</feature>
<dbReference type="OrthoDB" id="2452459at2"/>
<dbReference type="RefSeq" id="WP_123165922.1">
    <property type="nucleotide sequence ID" value="NZ_RIAX01000009.1"/>
</dbReference>